<evidence type="ECO:0000313" key="2">
    <source>
        <dbReference type="EMBL" id="MFB2877787.1"/>
    </source>
</evidence>
<organism evidence="2 3">
    <name type="scientific">Floridaenema aerugineum BLCC-F46</name>
    <dbReference type="NCBI Taxonomy" id="3153654"/>
    <lineage>
        <taxon>Bacteria</taxon>
        <taxon>Bacillati</taxon>
        <taxon>Cyanobacteriota</taxon>
        <taxon>Cyanophyceae</taxon>
        <taxon>Oscillatoriophycideae</taxon>
        <taxon>Aerosakkonematales</taxon>
        <taxon>Aerosakkonemataceae</taxon>
        <taxon>Floridanema</taxon>
        <taxon>Floridanema aerugineum</taxon>
    </lineage>
</organism>
<proteinExistence type="predicted"/>
<name>A0ABV4X4S1_9CYAN</name>
<evidence type="ECO:0000256" key="1">
    <source>
        <dbReference type="SAM" id="Phobius"/>
    </source>
</evidence>
<gene>
    <name evidence="2" type="ORF">ACE1CC_13110</name>
</gene>
<keyword evidence="1" id="KW-1133">Transmembrane helix</keyword>
<keyword evidence="1" id="KW-0472">Membrane</keyword>
<accession>A0ABV4X4S1</accession>
<keyword evidence="1" id="KW-0812">Transmembrane</keyword>
<evidence type="ECO:0000313" key="3">
    <source>
        <dbReference type="Proteomes" id="UP001576774"/>
    </source>
</evidence>
<keyword evidence="3" id="KW-1185">Reference proteome</keyword>
<feature type="transmembrane region" description="Helical" evidence="1">
    <location>
        <begin position="62"/>
        <end position="84"/>
    </location>
</feature>
<dbReference type="Proteomes" id="UP001576774">
    <property type="component" value="Unassembled WGS sequence"/>
</dbReference>
<dbReference type="EMBL" id="JBHFNQ010000101">
    <property type="protein sequence ID" value="MFB2877787.1"/>
    <property type="molecule type" value="Genomic_DNA"/>
</dbReference>
<reference evidence="2 3" key="1">
    <citation type="submission" date="2024-09" db="EMBL/GenBank/DDBJ databases">
        <title>Floridaenema gen nov. (Aerosakkonemataceae, Aerosakkonematales ord. nov., Cyanobacteria) from benthic tropical and subtropical fresh waters, with the description of four new species.</title>
        <authorList>
            <person name="Moretto J.A."/>
            <person name="Berthold D.E."/>
            <person name="Lefler F.W."/>
            <person name="Huang I.-S."/>
            <person name="Laughinghouse H. IV."/>
        </authorList>
    </citation>
    <scope>NUCLEOTIDE SEQUENCE [LARGE SCALE GENOMIC DNA]</scope>
    <source>
        <strain evidence="2 3">BLCC-F46</strain>
    </source>
</reference>
<comment type="caution">
    <text evidence="2">The sequence shown here is derived from an EMBL/GenBank/DDBJ whole genome shotgun (WGS) entry which is preliminary data.</text>
</comment>
<protein>
    <submittedName>
        <fullName evidence="2">Uncharacterized protein</fullName>
    </submittedName>
</protein>
<sequence>MQGNKVQILHCKCGLIYMSKASGSCYTVRCPVCSQTPNEIEHLPQYSFSNFKQRLSSMLEKYVIPGALTIVGMVGFAIISPQILPQQVQLPVEPNPSRSPISLPNGTNIIPPQNLEGYGVLTVDNGTDRDAVVKLIDRNSGDTLRFVYVQAKHQVTIENIPPGNCTFRFSTGTDWDRQTSKFLQNPSFSEFIQPLDFQRIQTKDGEKWRTYKVTLHPIFAGNAQTKPIGERDFQNK</sequence>